<name>A0ACA9PL03_9GLOM</name>
<feature type="non-terminal residue" evidence="1">
    <location>
        <position position="1"/>
    </location>
</feature>
<sequence length="109" mass="12759">NNIFNTGLLELSVLTKIICYSPLIHKKNVKELKFKHDQGEFNYDYYVTSQAIDYISNYKNKDTKLMIIHLTDTDKYGHYYGFGSQKYLKQIKIMDNQIGNILNAVKQAK</sequence>
<evidence type="ECO:0000313" key="1">
    <source>
        <dbReference type="EMBL" id="CAG8714344.1"/>
    </source>
</evidence>
<gene>
    <name evidence="1" type="ORF">DHETER_LOCUS12448</name>
</gene>
<accession>A0ACA9PL03</accession>
<proteinExistence type="predicted"/>
<comment type="caution">
    <text evidence="1">The sequence shown here is derived from an EMBL/GenBank/DDBJ whole genome shotgun (WGS) entry which is preliminary data.</text>
</comment>
<dbReference type="Proteomes" id="UP000789702">
    <property type="component" value="Unassembled WGS sequence"/>
</dbReference>
<keyword evidence="2" id="KW-1185">Reference proteome</keyword>
<protein>
    <submittedName>
        <fullName evidence="1">10489_t:CDS:1</fullName>
    </submittedName>
</protein>
<organism evidence="1 2">
    <name type="scientific">Dentiscutata heterogama</name>
    <dbReference type="NCBI Taxonomy" id="1316150"/>
    <lineage>
        <taxon>Eukaryota</taxon>
        <taxon>Fungi</taxon>
        <taxon>Fungi incertae sedis</taxon>
        <taxon>Mucoromycota</taxon>
        <taxon>Glomeromycotina</taxon>
        <taxon>Glomeromycetes</taxon>
        <taxon>Diversisporales</taxon>
        <taxon>Gigasporaceae</taxon>
        <taxon>Dentiscutata</taxon>
    </lineage>
</organism>
<reference evidence="1" key="1">
    <citation type="submission" date="2021-06" db="EMBL/GenBank/DDBJ databases">
        <authorList>
            <person name="Kallberg Y."/>
            <person name="Tangrot J."/>
            <person name="Rosling A."/>
        </authorList>
    </citation>
    <scope>NUCLEOTIDE SEQUENCE</scope>
    <source>
        <strain evidence="1">IL203A</strain>
    </source>
</reference>
<dbReference type="EMBL" id="CAJVPU010030569">
    <property type="protein sequence ID" value="CAG8714344.1"/>
    <property type="molecule type" value="Genomic_DNA"/>
</dbReference>
<evidence type="ECO:0000313" key="2">
    <source>
        <dbReference type="Proteomes" id="UP000789702"/>
    </source>
</evidence>